<feature type="compositionally biased region" description="Basic and acidic residues" evidence="2">
    <location>
        <begin position="10"/>
        <end position="21"/>
    </location>
</feature>
<reference evidence="4 5" key="1">
    <citation type="submission" date="2020-07" db="EMBL/GenBank/DDBJ databases">
        <title>The yeast mating-type switching endonuclease HO is a domesticated member of an unorthodox homing genetic element family.</title>
        <authorList>
            <person name="Coughlan A.Y."/>
            <person name="Lombardi L."/>
            <person name="Braun-Galleani S."/>
            <person name="Martos A.R."/>
            <person name="Galeote V."/>
            <person name="Bigey F."/>
            <person name="Dequin S."/>
            <person name="Byrne K.P."/>
            <person name="Wolfe K.H."/>
        </authorList>
    </citation>
    <scope>NUCLEOTIDE SEQUENCE [LARGE SCALE GENOMIC DNA]</scope>
    <source>
        <strain evidence="4 5">NRRL Y-6702</strain>
    </source>
</reference>
<dbReference type="EMBL" id="CP058609">
    <property type="protein sequence ID" value="QLG73698.1"/>
    <property type="molecule type" value="Genomic_DNA"/>
</dbReference>
<evidence type="ECO:0000256" key="2">
    <source>
        <dbReference type="SAM" id="MobiDB-lite"/>
    </source>
</evidence>
<dbReference type="RefSeq" id="XP_037145424.1">
    <property type="nucleotide sequence ID" value="XM_037289529.1"/>
</dbReference>
<gene>
    <name evidence="4" type="ORF">HG535_0F02090</name>
</gene>
<dbReference type="PANTHER" id="PTHR14490">
    <property type="entry name" value="ZINC FINGER, ZZ TYPE"/>
    <property type="match status" value="1"/>
</dbReference>
<feature type="compositionally biased region" description="Acidic residues" evidence="2">
    <location>
        <begin position="169"/>
        <end position="179"/>
    </location>
</feature>
<accession>A0A7H9B4T4</accession>
<keyword evidence="5" id="KW-1185">Reference proteome</keyword>
<dbReference type="Proteomes" id="UP000509704">
    <property type="component" value="Chromosome 6"/>
</dbReference>
<feature type="region of interest" description="Disordered" evidence="2">
    <location>
        <begin position="547"/>
        <end position="583"/>
    </location>
</feature>
<dbReference type="KEGG" id="zmk:HG535_0F02090"/>
<feature type="compositionally biased region" description="Basic and acidic residues" evidence="2">
    <location>
        <begin position="407"/>
        <end position="417"/>
    </location>
</feature>
<dbReference type="GeneID" id="59237457"/>
<feature type="compositionally biased region" description="Acidic residues" evidence="2">
    <location>
        <begin position="49"/>
        <end position="65"/>
    </location>
</feature>
<feature type="domain" description="Kri1-like C-terminal" evidence="3">
    <location>
        <begin position="445"/>
        <end position="541"/>
    </location>
</feature>
<feature type="compositionally biased region" description="Basic and acidic residues" evidence="2">
    <location>
        <begin position="456"/>
        <end position="475"/>
    </location>
</feature>
<feature type="compositionally biased region" description="Polar residues" evidence="2">
    <location>
        <begin position="193"/>
        <end position="202"/>
    </location>
</feature>
<feature type="compositionally biased region" description="Basic residues" evidence="2">
    <location>
        <begin position="571"/>
        <end position="583"/>
    </location>
</feature>
<organism evidence="4 5">
    <name type="scientific">Zygotorulaspora mrakii</name>
    <name type="common">Zygosaccharomyces mrakii</name>
    <dbReference type="NCBI Taxonomy" id="42260"/>
    <lineage>
        <taxon>Eukaryota</taxon>
        <taxon>Fungi</taxon>
        <taxon>Dikarya</taxon>
        <taxon>Ascomycota</taxon>
        <taxon>Saccharomycotina</taxon>
        <taxon>Saccharomycetes</taxon>
        <taxon>Saccharomycetales</taxon>
        <taxon>Saccharomycetaceae</taxon>
        <taxon>Zygotorulaspora</taxon>
    </lineage>
</organism>
<feature type="compositionally biased region" description="Acidic residues" evidence="2">
    <location>
        <begin position="386"/>
        <end position="406"/>
    </location>
</feature>
<feature type="compositionally biased region" description="Basic residues" evidence="2">
    <location>
        <begin position="418"/>
        <end position="427"/>
    </location>
</feature>
<evidence type="ECO:0000256" key="1">
    <source>
        <dbReference type="ARBA" id="ARBA00007473"/>
    </source>
</evidence>
<feature type="region of interest" description="Disordered" evidence="2">
    <location>
        <begin position="169"/>
        <end position="202"/>
    </location>
</feature>
<proteinExistence type="inferred from homology"/>
<dbReference type="GO" id="GO:0000447">
    <property type="term" value="P:endonucleolytic cleavage in ITS1 to separate SSU-rRNA from 5.8S rRNA and LSU-rRNA from tricistronic rRNA transcript (SSU-rRNA, 5.8S rRNA, LSU-rRNA)"/>
    <property type="evidence" value="ECO:0007669"/>
    <property type="project" value="TreeGrafter"/>
</dbReference>
<dbReference type="Pfam" id="PF12936">
    <property type="entry name" value="Kri1_C"/>
    <property type="match status" value="1"/>
</dbReference>
<dbReference type="InterPro" id="IPR024626">
    <property type="entry name" value="Kri1-like_C"/>
</dbReference>
<comment type="similarity">
    <text evidence="1">Belongs to the KRI1 family.</text>
</comment>
<feature type="region of interest" description="Disordered" evidence="2">
    <location>
        <begin position="273"/>
        <end position="294"/>
    </location>
</feature>
<feature type="region of interest" description="Disordered" evidence="2">
    <location>
        <begin position="1"/>
        <end position="65"/>
    </location>
</feature>
<dbReference type="GO" id="GO:0030686">
    <property type="term" value="C:90S preribosome"/>
    <property type="evidence" value="ECO:0007669"/>
    <property type="project" value="TreeGrafter"/>
</dbReference>
<sequence length="583" mass="67998">MPRKKSSAKKARETAVKEAKQVHVKIGAQEDKETELPTIETPKEISDASGDESSSEEEDDYGELITEEVEEGIQKVLKAIRANDKEVLFNPKVRFFHDAERTANANEKNEKHKPIYLKDYHRMNILAGNTFAEDEEQEESTIDGKQSYVDQQKEEKTKLLDEIKNAFDEGVESDQEDEDFLKKKTPSKKVEKSNLNLPDPAQNQEKFLDEFINNQAWIPRKGDKVVSLDHDSDMQEDDDEFEDAVEQFETAYNFRYEDPNSADIVSYARNQATARRAASKSRRKKREEEREIKNKEMLETERSIQKKKTEKVHKLTDVLEQLKKEYGADIDEAMIKKITNTLLNNEYKEEDWNEVLSGLFNEEFYEQKGKPTWDDDDEVMADFYEDQDIEEAEDVDVEKEEEDDIQDTDKHQDEKSSNKSRKEKKKGKMAEKKEKKNLRALVENAVEDNKLAIIDEVEKSKEERKSRARSKEEQDLKFRYREVSPESFGLTTKEIFAADDAQLNQFIGLKKFAPYRPKEQRMRDKRKVTKAKRLREWRKEVFKNENGMIASDGNTDGSIIIPVDSDSKTEKKVHKARKHKSSS</sequence>
<dbReference type="Pfam" id="PF05178">
    <property type="entry name" value="Kri1"/>
    <property type="match status" value="1"/>
</dbReference>
<feature type="compositionally biased region" description="Basic and acidic residues" evidence="2">
    <location>
        <begin position="28"/>
        <end position="46"/>
    </location>
</feature>
<name>A0A7H9B4T4_ZYGMR</name>
<feature type="region of interest" description="Disordered" evidence="2">
    <location>
        <begin position="386"/>
        <end position="475"/>
    </location>
</feature>
<dbReference type="GO" id="GO:0005730">
    <property type="term" value="C:nucleolus"/>
    <property type="evidence" value="ECO:0007669"/>
    <property type="project" value="TreeGrafter"/>
</dbReference>
<dbReference type="AlphaFoldDB" id="A0A7H9B4T4"/>
<evidence type="ECO:0000313" key="4">
    <source>
        <dbReference type="EMBL" id="QLG73698.1"/>
    </source>
</evidence>
<evidence type="ECO:0000259" key="3">
    <source>
        <dbReference type="Pfam" id="PF12936"/>
    </source>
</evidence>
<dbReference type="InterPro" id="IPR018034">
    <property type="entry name" value="Kri1"/>
</dbReference>
<dbReference type="OrthoDB" id="10252032at2759"/>
<dbReference type="PANTHER" id="PTHR14490:SF5">
    <property type="entry name" value="PROTEIN KRI1 HOMOLOG"/>
    <property type="match status" value="1"/>
</dbReference>
<evidence type="ECO:0000313" key="5">
    <source>
        <dbReference type="Proteomes" id="UP000509704"/>
    </source>
</evidence>
<protein>
    <recommendedName>
        <fullName evidence="3">Kri1-like C-terminal domain-containing protein</fullName>
    </recommendedName>
</protein>